<reference evidence="2" key="1">
    <citation type="journal article" date="2018" name="Genome Biol. Evol.">
        <title>Genomics and development of Lentinus tigrinus, a white-rot wood-decaying mushroom with dimorphic fruiting bodies.</title>
        <authorList>
            <person name="Wu B."/>
            <person name="Xu Z."/>
            <person name="Knudson A."/>
            <person name="Carlson A."/>
            <person name="Chen N."/>
            <person name="Kovaka S."/>
            <person name="LaButti K."/>
            <person name="Lipzen A."/>
            <person name="Pennachio C."/>
            <person name="Riley R."/>
            <person name="Schakwitz W."/>
            <person name="Umezawa K."/>
            <person name="Ohm R.A."/>
            <person name="Grigoriev I.V."/>
            <person name="Nagy L.G."/>
            <person name="Gibbons J."/>
            <person name="Hibbett D."/>
        </authorList>
    </citation>
    <scope>NUCLEOTIDE SEQUENCE [LARGE SCALE GENOMIC DNA]</scope>
    <source>
        <strain evidence="2">ALCF2SS1-6</strain>
    </source>
</reference>
<evidence type="ECO:0000256" key="1">
    <source>
        <dbReference type="SAM" id="MobiDB-lite"/>
    </source>
</evidence>
<sequence>MCQNRKDVIVQHKMLHTGGPRLCPAMPLVPLESDNSPPSNGTKYMADCYKLQGLSSDFRKLKTSMHLQALVNNFAKVFILCALLDFRLRTSIQSLTLIWIYIDLDSQIQIIADPDPGFQVTTCNGSDLLLSLKKDNMTVRTSRTPKGSPKSDSAWEVKTLAKLLTNARRYIDVFNLQKSDKRLWSLYWSKLRIRESSRELGTETRTEVGGQRSEDLYTKVRMSDRSRDRRQTAEMTEQKHINWTNDRAGVGSDQSLSGSPNKAGGKGAGVMKY</sequence>
<protein>
    <submittedName>
        <fullName evidence="2">Uncharacterized protein</fullName>
    </submittedName>
</protein>
<feature type="compositionally biased region" description="Gly residues" evidence="1">
    <location>
        <begin position="264"/>
        <end position="273"/>
    </location>
</feature>
<keyword evidence="3" id="KW-1185">Reference proteome</keyword>
<gene>
    <name evidence="2" type="ORF">L227DRAFT_560997</name>
</gene>
<dbReference type="AlphaFoldDB" id="A0A5C2SLX0"/>
<dbReference type="Proteomes" id="UP000313359">
    <property type="component" value="Unassembled WGS sequence"/>
</dbReference>
<evidence type="ECO:0000313" key="2">
    <source>
        <dbReference type="EMBL" id="RPD64298.1"/>
    </source>
</evidence>
<proteinExistence type="predicted"/>
<accession>A0A5C2SLX0</accession>
<organism evidence="2 3">
    <name type="scientific">Lentinus tigrinus ALCF2SS1-6</name>
    <dbReference type="NCBI Taxonomy" id="1328759"/>
    <lineage>
        <taxon>Eukaryota</taxon>
        <taxon>Fungi</taxon>
        <taxon>Dikarya</taxon>
        <taxon>Basidiomycota</taxon>
        <taxon>Agaricomycotina</taxon>
        <taxon>Agaricomycetes</taxon>
        <taxon>Polyporales</taxon>
        <taxon>Polyporaceae</taxon>
        <taxon>Lentinus</taxon>
    </lineage>
</organism>
<feature type="compositionally biased region" description="Basic and acidic residues" evidence="1">
    <location>
        <begin position="222"/>
        <end position="240"/>
    </location>
</feature>
<feature type="region of interest" description="Disordered" evidence="1">
    <location>
        <begin position="222"/>
        <end position="273"/>
    </location>
</feature>
<name>A0A5C2SLX0_9APHY</name>
<dbReference type="EMBL" id="ML122254">
    <property type="protein sequence ID" value="RPD64298.1"/>
    <property type="molecule type" value="Genomic_DNA"/>
</dbReference>
<evidence type="ECO:0000313" key="3">
    <source>
        <dbReference type="Proteomes" id="UP000313359"/>
    </source>
</evidence>